<dbReference type="EMBL" id="QEFP01000006">
    <property type="protein sequence ID" value="PVU68622.1"/>
    <property type="molecule type" value="Genomic_DNA"/>
</dbReference>
<comment type="caution">
    <text evidence="3">The sequence shown here is derived from an EMBL/GenBank/DDBJ whole genome shotgun (WGS) entry which is preliminary data.</text>
</comment>
<evidence type="ECO:0000313" key="4">
    <source>
        <dbReference type="Proteomes" id="UP000245908"/>
    </source>
</evidence>
<organism evidence="3 4">
    <name type="scientific">Nanobsidianus stetteri</name>
    <dbReference type="NCBI Taxonomy" id="1294122"/>
    <lineage>
        <taxon>Archaea</taxon>
        <taxon>Nanobdellota</taxon>
        <taxon>Candidatus Nanoarchaeia</taxon>
        <taxon>Nanoarchaeales</taxon>
        <taxon>Nanopusillaceae</taxon>
        <taxon>Candidatus Nanobsidianus</taxon>
    </lineage>
</organism>
<reference evidence="1" key="3">
    <citation type="submission" date="2017-05" db="EMBL/GenBank/DDBJ databases">
        <authorList>
            <person name="Munson-Mcgee J.H."/>
        </authorList>
    </citation>
    <scope>NUCLEOTIDE SEQUENCE</scope>
    <source>
        <strain evidence="1">SCGC AB-777_F03</strain>
    </source>
</reference>
<protein>
    <submittedName>
        <fullName evidence="3">Uncharacterized protein</fullName>
    </submittedName>
</protein>
<dbReference type="Proteomes" id="UP000245509">
    <property type="component" value="Unassembled WGS sequence"/>
</dbReference>
<evidence type="ECO:0000313" key="1">
    <source>
        <dbReference type="EMBL" id="MCC5447252.1"/>
    </source>
</evidence>
<name>A0A2T9WV13_NANST</name>
<dbReference type="EMBL" id="QEFH01000001">
    <property type="protein sequence ID" value="PVU71678.1"/>
    <property type="molecule type" value="Genomic_DNA"/>
</dbReference>
<dbReference type="AlphaFoldDB" id="A0A2T9WV13"/>
<gene>
    <name evidence="1" type="ORF">DDW03_002440</name>
    <name evidence="2" type="ORF">DDW03_01755</name>
    <name evidence="3" type="ORF">DDW05_00040</name>
</gene>
<proteinExistence type="predicted"/>
<evidence type="ECO:0000313" key="3">
    <source>
        <dbReference type="EMBL" id="PVU71678.1"/>
    </source>
</evidence>
<reference evidence="3" key="2">
    <citation type="submission" date="2017-05" db="EMBL/GenBank/DDBJ databases">
        <authorList>
            <person name="Song R."/>
            <person name="Chenine A.L."/>
            <person name="Ruprecht R.M."/>
        </authorList>
    </citation>
    <scope>NUCLEOTIDE SEQUENCE</scope>
    <source>
        <strain evidence="2">SCGC AB-777_F03</strain>
        <strain evidence="3">SCGC AB-777_O03</strain>
    </source>
</reference>
<reference evidence="3 4" key="1">
    <citation type="journal article" date="2015" name="Appl. Environ. Microbiol.">
        <title>Nanoarchaeota, Their Sulfolobales Host, and Nanoarchaeota Virus Distribution across Yellowstone National Park Hot Springs.</title>
        <authorList>
            <person name="Munson-McGee J.H."/>
            <person name="Field E.K."/>
            <person name="Bateson M."/>
            <person name="Rooney C."/>
            <person name="Stepanauskas R."/>
            <person name="Young M.J."/>
        </authorList>
    </citation>
    <scope>NUCLEOTIDE SEQUENCE [LARGE SCALE GENOMIC DNA]</scope>
    <source>
        <strain evidence="1">SCGC AB-777_F03</strain>
        <strain evidence="3">SCGC AB-777_O03</strain>
    </source>
</reference>
<dbReference type="EMBL" id="QEFP02000016">
    <property type="protein sequence ID" value="MCC5447252.1"/>
    <property type="molecule type" value="Genomic_DNA"/>
</dbReference>
<sequence length="83" mass="9854">MASDWKDSLDPVFRDFVKSLIEETKKYKDVYENSDNPSKVQMWIALGILYRKLLSIEGKLSEIESILNNKELREKLEEYLKKL</sequence>
<evidence type="ECO:0000313" key="2">
    <source>
        <dbReference type="EMBL" id="PVU68622.1"/>
    </source>
</evidence>
<dbReference type="RefSeq" id="WP_228615475.1">
    <property type="nucleotide sequence ID" value="NZ_QEFP02000016.1"/>
</dbReference>
<dbReference type="Proteomes" id="UP000245908">
    <property type="component" value="Unassembled WGS sequence"/>
</dbReference>
<accession>A0A2T9WV13</accession>
<reference evidence="1" key="4">
    <citation type="submission" date="2021-11" db="EMBL/GenBank/DDBJ databases">
        <authorList>
            <person name="Munson-Mcgee J."/>
            <person name="Field E."/>
            <person name="Bateson M."/>
            <person name="Rooney C."/>
            <person name="Stepanauskas R."/>
            <person name="Young M."/>
        </authorList>
    </citation>
    <scope>NUCLEOTIDE SEQUENCE</scope>
    <source>
        <strain evidence="1">SCGC AB-777_F03</strain>
    </source>
</reference>